<feature type="domain" description="DUF6199" evidence="2">
    <location>
        <begin position="6"/>
        <end position="61"/>
    </location>
</feature>
<name>A0A1H8L8X5_9BACI</name>
<protein>
    <recommendedName>
        <fullName evidence="2">DUF6199 domain-containing protein</fullName>
    </recommendedName>
</protein>
<keyword evidence="4" id="KW-1185">Reference proteome</keyword>
<evidence type="ECO:0000259" key="2">
    <source>
        <dbReference type="Pfam" id="PF19701"/>
    </source>
</evidence>
<proteinExistence type="predicted"/>
<accession>A0A1H8L8X5</accession>
<dbReference type="AlphaFoldDB" id="A0A1H8L8X5"/>
<dbReference type="Proteomes" id="UP000199300">
    <property type="component" value="Unassembled WGS sequence"/>
</dbReference>
<keyword evidence="1" id="KW-0812">Transmembrane</keyword>
<evidence type="ECO:0000313" key="3">
    <source>
        <dbReference type="EMBL" id="SEO01551.1"/>
    </source>
</evidence>
<dbReference type="RefSeq" id="WP_091495931.1">
    <property type="nucleotide sequence ID" value="NZ_FODJ01000003.1"/>
</dbReference>
<sequence>MIILGGLFFLVLGTVSAFFPNGVIELEMMFKAREYEPAESYITRTRFLGVIWMIIGVLFIWLGIATISS</sequence>
<gene>
    <name evidence="3" type="ORF">SAMN04488134_103125</name>
</gene>
<organism evidence="3 4">
    <name type="scientific">Amphibacillus marinus</name>
    <dbReference type="NCBI Taxonomy" id="872970"/>
    <lineage>
        <taxon>Bacteria</taxon>
        <taxon>Bacillati</taxon>
        <taxon>Bacillota</taxon>
        <taxon>Bacilli</taxon>
        <taxon>Bacillales</taxon>
        <taxon>Bacillaceae</taxon>
        <taxon>Amphibacillus</taxon>
    </lineage>
</organism>
<dbReference type="EMBL" id="FODJ01000003">
    <property type="protein sequence ID" value="SEO01551.1"/>
    <property type="molecule type" value="Genomic_DNA"/>
</dbReference>
<evidence type="ECO:0000256" key="1">
    <source>
        <dbReference type="SAM" id="Phobius"/>
    </source>
</evidence>
<feature type="transmembrane region" description="Helical" evidence="1">
    <location>
        <begin position="47"/>
        <end position="67"/>
    </location>
</feature>
<dbReference type="InterPro" id="IPR045679">
    <property type="entry name" value="DUF6199"/>
</dbReference>
<reference evidence="3 4" key="1">
    <citation type="submission" date="2016-10" db="EMBL/GenBank/DDBJ databases">
        <authorList>
            <person name="de Groot N.N."/>
        </authorList>
    </citation>
    <scope>NUCLEOTIDE SEQUENCE [LARGE SCALE GENOMIC DNA]</scope>
    <source>
        <strain evidence="3 4">CGMCC 1.10434</strain>
    </source>
</reference>
<keyword evidence="1" id="KW-1133">Transmembrane helix</keyword>
<evidence type="ECO:0000313" key="4">
    <source>
        <dbReference type="Proteomes" id="UP000199300"/>
    </source>
</evidence>
<keyword evidence="1" id="KW-0472">Membrane</keyword>
<dbReference type="Pfam" id="PF19701">
    <property type="entry name" value="DUF6199"/>
    <property type="match status" value="1"/>
</dbReference>